<evidence type="ECO:0000256" key="18">
    <source>
        <dbReference type="SAM" id="Phobius"/>
    </source>
</evidence>
<dbReference type="EC" id="1.1.1.102" evidence="14"/>
<evidence type="ECO:0000256" key="4">
    <source>
        <dbReference type="ARBA" id="ARBA00006484"/>
    </source>
</evidence>
<accession>A0AAN6PE14</accession>
<comment type="similarity">
    <text evidence="4">Belongs to the short-chain dehydrogenases/reductases (SDR) family.</text>
</comment>
<comment type="subcellular location">
    <subcellularLocation>
        <location evidence="1">Endoplasmic reticulum membrane</location>
    </subcellularLocation>
</comment>
<feature type="transmembrane region" description="Helical" evidence="18">
    <location>
        <begin position="12"/>
        <end position="32"/>
    </location>
</feature>
<feature type="region of interest" description="Disordered" evidence="17">
    <location>
        <begin position="498"/>
        <end position="542"/>
    </location>
</feature>
<keyword evidence="5 18" id="KW-0812">Transmembrane</keyword>
<keyword evidence="20" id="KW-1185">Reference proteome</keyword>
<keyword evidence="11" id="KW-0560">Oxidoreductase</keyword>
<dbReference type="InterPro" id="IPR022190">
    <property type="entry name" value="DUF3716"/>
</dbReference>
<dbReference type="InterPro" id="IPR036291">
    <property type="entry name" value="NAD(P)-bd_dom_sf"/>
</dbReference>
<dbReference type="GO" id="GO:0000166">
    <property type="term" value="F:nucleotide binding"/>
    <property type="evidence" value="ECO:0007669"/>
    <property type="project" value="UniProtKB-KW"/>
</dbReference>
<feature type="region of interest" description="Disordered" evidence="17">
    <location>
        <begin position="435"/>
        <end position="466"/>
    </location>
</feature>
<dbReference type="FunFam" id="3.40.50.720:FF:000456">
    <property type="entry name" value="3-ketodihydrosphingosine reductase tsc10"/>
    <property type="match status" value="1"/>
</dbReference>
<evidence type="ECO:0000256" key="1">
    <source>
        <dbReference type="ARBA" id="ARBA00004586"/>
    </source>
</evidence>
<evidence type="ECO:0000256" key="8">
    <source>
        <dbReference type="ARBA" id="ARBA00022857"/>
    </source>
</evidence>
<dbReference type="Pfam" id="PF00106">
    <property type="entry name" value="adh_short"/>
    <property type="match status" value="1"/>
</dbReference>
<keyword evidence="7" id="KW-0256">Endoplasmic reticulum</keyword>
<keyword evidence="10 18" id="KW-1133">Transmembrane helix</keyword>
<keyword evidence="9" id="KW-0746">Sphingolipid metabolism</keyword>
<dbReference type="GO" id="GO:0005789">
    <property type="term" value="C:endoplasmic reticulum membrane"/>
    <property type="evidence" value="ECO:0007669"/>
    <property type="project" value="UniProtKB-SubCell"/>
</dbReference>
<evidence type="ECO:0000256" key="13">
    <source>
        <dbReference type="ARBA" id="ARBA00023136"/>
    </source>
</evidence>
<dbReference type="InterPro" id="IPR002347">
    <property type="entry name" value="SDR_fam"/>
</dbReference>
<feature type="compositionally biased region" description="Low complexity" evidence="17">
    <location>
        <begin position="764"/>
        <end position="775"/>
    </location>
</feature>
<dbReference type="Gene3D" id="3.40.50.720">
    <property type="entry name" value="NAD(P)-binding Rossmann-like Domain"/>
    <property type="match status" value="1"/>
</dbReference>
<protein>
    <recommendedName>
        <fullName evidence="14">3-dehydrosphinganine reductase</fullName>
        <ecNumber evidence="14">1.1.1.102</ecNumber>
    </recommendedName>
</protein>
<feature type="compositionally biased region" description="Polar residues" evidence="17">
    <location>
        <begin position="527"/>
        <end position="536"/>
    </location>
</feature>
<dbReference type="PANTHER" id="PTHR43550">
    <property type="entry name" value="3-KETODIHYDROSPHINGOSINE REDUCTASE"/>
    <property type="match status" value="1"/>
</dbReference>
<sequence length="775" mass="82701">MDILQRFGIPLPIATGALGLIVALIAAMGLFGRKNHMPVDGRTVLITGASEGMGRSAAIQLAAKGAHIILVSRNVGRLEEALAAVKAAASSPSTQRFTYISADVSEPDYAAAVIAEAIAWNGGRSPDVVWCIAGMSTPLLWTDDDAMSAARRNMDVNYFGSAEMSRAILREWLSPENSTSPNTEPKHIVFTASVLALFAIVGYGPYTPSKWALRGLADTLAMEVNLYPDNPVKVHVVYPATITSPGLERENLTKPGITLELEKDEPPETPDTVARRAIAGLERGEYFVAVSFLGNLMRCGVMGGSPRNNWVFDTVLGWFVPVIYFFVLRIMNAQLLITSDPSRPQPSRAAPGTVLISRAGSSMKSSVIRSQRGRPNKVTKPGPPPRGRTPRQVAAATHLAAHDELPADPASVFDDVRMGAEDYAAAAAAAAAMDTDLTEDAHGEAEAEADMDDDDGTGGPSGMPHVDLTAANILANGGAGAPGSAMSQPVQEQLQEMQQNLAHAQHAHQHQHPHQHPHQHQPPAQMGTPQQMQPSHQGMDPSMVKTTEDLARDSGYVDLNVESALAKRLAREPGQRLAQQRRPEQVLNLARRSNVEALFAHIAGEPARIPCKNCHKGHGPWTSCVIVDGQMCGSCANCWFNASGARCSFHETRNPQAVPQHPTILPATTASLASDPTYRFAAASHPLMQPHAPAMGGVSHPGGLLINNPVLQQMVTRAMGEVRAADKATRQLIQIEIAAKQLALQIVECEEMVNSQEPPGGPVPGQQVMGDDSGA</sequence>
<feature type="region of interest" description="Disordered" evidence="17">
    <location>
        <begin position="360"/>
        <end position="392"/>
    </location>
</feature>
<proteinExistence type="inferred from homology"/>
<dbReference type="EMBL" id="MU854407">
    <property type="protein sequence ID" value="KAK4039198.1"/>
    <property type="molecule type" value="Genomic_DNA"/>
</dbReference>
<evidence type="ECO:0000256" key="7">
    <source>
        <dbReference type="ARBA" id="ARBA00022824"/>
    </source>
</evidence>
<reference evidence="20" key="1">
    <citation type="journal article" date="2023" name="Mol. Phylogenet. Evol.">
        <title>Genome-scale phylogeny and comparative genomics of the fungal order Sordariales.</title>
        <authorList>
            <person name="Hensen N."/>
            <person name="Bonometti L."/>
            <person name="Westerberg I."/>
            <person name="Brannstrom I.O."/>
            <person name="Guillou S."/>
            <person name="Cros-Aarteil S."/>
            <person name="Calhoun S."/>
            <person name="Haridas S."/>
            <person name="Kuo A."/>
            <person name="Mondo S."/>
            <person name="Pangilinan J."/>
            <person name="Riley R."/>
            <person name="LaButti K."/>
            <person name="Andreopoulos B."/>
            <person name="Lipzen A."/>
            <person name="Chen C."/>
            <person name="Yan M."/>
            <person name="Daum C."/>
            <person name="Ng V."/>
            <person name="Clum A."/>
            <person name="Steindorff A."/>
            <person name="Ohm R.A."/>
            <person name="Martin F."/>
            <person name="Silar P."/>
            <person name="Natvig D.O."/>
            <person name="Lalanne C."/>
            <person name="Gautier V."/>
            <person name="Ament-Velasquez S.L."/>
            <person name="Kruys A."/>
            <person name="Hutchinson M.I."/>
            <person name="Powell A.J."/>
            <person name="Barry K."/>
            <person name="Miller A.N."/>
            <person name="Grigoriev I.V."/>
            <person name="Debuchy R."/>
            <person name="Gladieux P."/>
            <person name="Hiltunen Thoren M."/>
            <person name="Johannesson H."/>
        </authorList>
    </citation>
    <scope>NUCLEOTIDE SEQUENCE [LARGE SCALE GENOMIC DNA]</scope>
    <source>
        <strain evidence="20">CBS 284.82</strain>
    </source>
</reference>
<feature type="compositionally biased region" description="Basic residues" evidence="17">
    <location>
        <begin position="505"/>
        <end position="519"/>
    </location>
</feature>
<evidence type="ECO:0000256" key="11">
    <source>
        <dbReference type="ARBA" id="ARBA00023002"/>
    </source>
</evidence>
<organism evidence="19 20">
    <name type="scientific">Parachaetomium inaequale</name>
    <dbReference type="NCBI Taxonomy" id="2588326"/>
    <lineage>
        <taxon>Eukaryota</taxon>
        <taxon>Fungi</taxon>
        <taxon>Dikarya</taxon>
        <taxon>Ascomycota</taxon>
        <taxon>Pezizomycotina</taxon>
        <taxon>Sordariomycetes</taxon>
        <taxon>Sordariomycetidae</taxon>
        <taxon>Sordariales</taxon>
        <taxon>Chaetomiaceae</taxon>
        <taxon>Parachaetomium</taxon>
    </lineage>
</organism>
<dbReference type="CDD" id="cd08939">
    <property type="entry name" value="KDSR-like_SDR_c"/>
    <property type="match status" value="1"/>
</dbReference>
<dbReference type="PRINTS" id="PR00081">
    <property type="entry name" value="GDHRDH"/>
</dbReference>
<dbReference type="GO" id="GO:0047560">
    <property type="term" value="F:3-dehydrosphinganine reductase activity"/>
    <property type="evidence" value="ECO:0007669"/>
    <property type="project" value="UniProtKB-EC"/>
</dbReference>
<dbReference type="PANTHER" id="PTHR43550:SF3">
    <property type="entry name" value="3-KETODIHYDROSPHINGOSINE REDUCTASE"/>
    <property type="match status" value="1"/>
</dbReference>
<comment type="function">
    <text evidence="15">Catalyzes the reduction of 3'-oxosphinganine (3-ketodihydrosphingosine/KDS) to sphinganine (dihydrosphingosine/DHS), the second step of de novo sphingolipid biosynthesis.</text>
</comment>
<dbReference type="SUPFAM" id="SSF51735">
    <property type="entry name" value="NAD(P)-binding Rossmann-fold domains"/>
    <property type="match status" value="1"/>
</dbReference>
<comment type="catalytic activity">
    <reaction evidence="16">
        <text>sphinganine + NADP(+) = 3-oxosphinganine + NADPH + H(+)</text>
        <dbReference type="Rhea" id="RHEA:22640"/>
        <dbReference type="ChEBI" id="CHEBI:15378"/>
        <dbReference type="ChEBI" id="CHEBI:57783"/>
        <dbReference type="ChEBI" id="CHEBI:57817"/>
        <dbReference type="ChEBI" id="CHEBI:58299"/>
        <dbReference type="ChEBI" id="CHEBI:58349"/>
        <dbReference type="EC" id="1.1.1.102"/>
    </reaction>
    <physiologicalReaction direction="right-to-left" evidence="16">
        <dbReference type="Rhea" id="RHEA:22642"/>
    </physiologicalReaction>
</comment>
<dbReference type="InterPro" id="IPR045022">
    <property type="entry name" value="KDSR-like"/>
</dbReference>
<evidence type="ECO:0000256" key="10">
    <source>
        <dbReference type="ARBA" id="ARBA00022989"/>
    </source>
</evidence>
<comment type="pathway">
    <text evidence="2">Lipid metabolism; sphingolipid metabolism.</text>
</comment>
<gene>
    <name evidence="19" type="ORF">C8A01DRAFT_16779</name>
</gene>
<keyword evidence="8" id="KW-0521">NADP</keyword>
<evidence type="ECO:0000256" key="5">
    <source>
        <dbReference type="ARBA" id="ARBA00022692"/>
    </source>
</evidence>
<evidence type="ECO:0000256" key="9">
    <source>
        <dbReference type="ARBA" id="ARBA00022919"/>
    </source>
</evidence>
<feature type="region of interest" description="Disordered" evidence="17">
    <location>
        <begin position="753"/>
        <end position="775"/>
    </location>
</feature>
<feature type="compositionally biased region" description="Acidic residues" evidence="17">
    <location>
        <begin position="446"/>
        <end position="456"/>
    </location>
</feature>
<evidence type="ECO:0000313" key="19">
    <source>
        <dbReference type="EMBL" id="KAK4039198.1"/>
    </source>
</evidence>
<comment type="pathway">
    <text evidence="3">Sphingolipid metabolism.</text>
</comment>
<evidence type="ECO:0000256" key="14">
    <source>
        <dbReference type="ARBA" id="ARBA00026112"/>
    </source>
</evidence>
<keyword evidence="13 18" id="KW-0472">Membrane</keyword>
<evidence type="ECO:0000256" key="12">
    <source>
        <dbReference type="ARBA" id="ARBA00023098"/>
    </source>
</evidence>
<evidence type="ECO:0000256" key="3">
    <source>
        <dbReference type="ARBA" id="ARBA00004991"/>
    </source>
</evidence>
<evidence type="ECO:0000256" key="15">
    <source>
        <dbReference type="ARBA" id="ARBA00044737"/>
    </source>
</evidence>
<keyword evidence="12" id="KW-0443">Lipid metabolism</keyword>
<evidence type="ECO:0000256" key="16">
    <source>
        <dbReference type="ARBA" id="ARBA00048930"/>
    </source>
</evidence>
<feature type="compositionally biased region" description="Polar residues" evidence="17">
    <location>
        <begin position="360"/>
        <end position="369"/>
    </location>
</feature>
<dbReference type="Pfam" id="PF12511">
    <property type="entry name" value="DUF3716"/>
    <property type="match status" value="1"/>
</dbReference>
<comment type="caution">
    <text evidence="19">The sequence shown here is derived from an EMBL/GenBank/DDBJ whole genome shotgun (WGS) entry which is preliminary data.</text>
</comment>
<dbReference type="Proteomes" id="UP001303115">
    <property type="component" value="Unassembled WGS sequence"/>
</dbReference>
<dbReference type="GO" id="GO:0030148">
    <property type="term" value="P:sphingolipid biosynthetic process"/>
    <property type="evidence" value="ECO:0007669"/>
    <property type="project" value="InterPro"/>
</dbReference>
<evidence type="ECO:0000313" key="20">
    <source>
        <dbReference type="Proteomes" id="UP001303115"/>
    </source>
</evidence>
<evidence type="ECO:0000256" key="2">
    <source>
        <dbReference type="ARBA" id="ARBA00004760"/>
    </source>
</evidence>
<keyword evidence="6" id="KW-0547">Nucleotide-binding</keyword>
<dbReference type="GO" id="GO:0006666">
    <property type="term" value="P:3-keto-sphinganine metabolic process"/>
    <property type="evidence" value="ECO:0007669"/>
    <property type="project" value="InterPro"/>
</dbReference>
<name>A0AAN6PE14_9PEZI</name>
<evidence type="ECO:0000256" key="6">
    <source>
        <dbReference type="ARBA" id="ARBA00022741"/>
    </source>
</evidence>
<dbReference type="AlphaFoldDB" id="A0AAN6PE14"/>
<evidence type="ECO:0000256" key="17">
    <source>
        <dbReference type="SAM" id="MobiDB-lite"/>
    </source>
</evidence>